<feature type="region of interest" description="Disordered" evidence="1">
    <location>
        <begin position="421"/>
        <end position="447"/>
    </location>
</feature>
<evidence type="ECO:0000313" key="4">
    <source>
        <dbReference type="Proteomes" id="UP000756132"/>
    </source>
</evidence>
<feature type="compositionally biased region" description="Low complexity" evidence="1">
    <location>
        <begin position="133"/>
        <end position="146"/>
    </location>
</feature>
<feature type="domain" description="Myb-like" evidence="2">
    <location>
        <begin position="592"/>
        <end position="640"/>
    </location>
</feature>
<feature type="domain" description="Myb-like" evidence="2">
    <location>
        <begin position="367"/>
        <end position="417"/>
    </location>
</feature>
<dbReference type="SMART" id="SM00717">
    <property type="entry name" value="SANT"/>
    <property type="match status" value="3"/>
</dbReference>
<reference evidence="3" key="2">
    <citation type="journal article" date="2022" name="Microb. Genom.">
        <title>A chromosome-scale genome assembly of the tomato pathogen Cladosporium fulvum reveals a compartmentalized genome architecture and the presence of a dispensable chromosome.</title>
        <authorList>
            <person name="Zaccaron A.Z."/>
            <person name="Chen L.H."/>
            <person name="Samaras A."/>
            <person name="Stergiopoulos I."/>
        </authorList>
    </citation>
    <scope>NUCLEOTIDE SEQUENCE</scope>
    <source>
        <strain evidence="3">Race5_Kim</strain>
    </source>
</reference>
<protein>
    <recommendedName>
        <fullName evidence="2">Myb-like domain-containing protein</fullName>
    </recommendedName>
</protein>
<feature type="region of interest" description="Disordered" evidence="1">
    <location>
        <begin position="295"/>
        <end position="331"/>
    </location>
</feature>
<feature type="compositionally biased region" description="Low complexity" evidence="1">
    <location>
        <begin position="581"/>
        <end position="590"/>
    </location>
</feature>
<feature type="region of interest" description="Disordered" evidence="1">
    <location>
        <begin position="246"/>
        <end position="282"/>
    </location>
</feature>
<feature type="compositionally biased region" description="Low complexity" evidence="1">
    <location>
        <begin position="247"/>
        <end position="262"/>
    </location>
</feature>
<evidence type="ECO:0000259" key="2">
    <source>
        <dbReference type="SMART" id="SM00717"/>
    </source>
</evidence>
<reference evidence="3" key="1">
    <citation type="submission" date="2021-12" db="EMBL/GenBank/DDBJ databases">
        <authorList>
            <person name="Zaccaron A."/>
            <person name="Stergiopoulos I."/>
        </authorList>
    </citation>
    <scope>NUCLEOTIDE SEQUENCE</scope>
    <source>
        <strain evidence="3">Race5_Kim</strain>
    </source>
</reference>
<dbReference type="OrthoDB" id="3649316at2759"/>
<feature type="region of interest" description="Disordered" evidence="1">
    <location>
        <begin position="129"/>
        <end position="181"/>
    </location>
</feature>
<name>A0A9Q8UUC4_PASFU</name>
<evidence type="ECO:0000256" key="1">
    <source>
        <dbReference type="SAM" id="MobiDB-lite"/>
    </source>
</evidence>
<dbReference type="RefSeq" id="XP_047767116.1">
    <property type="nucleotide sequence ID" value="XM_047911253.1"/>
</dbReference>
<sequence length="641" mass="70378">MTTSAGDSVTIAIERFDKKTEEWEHFHDAGLDEILRDIDPNFRGRVITTNTTTNSGKPRIVRLIEQCKQLGYSGLKEAFAEWRSTQDDLRDPVVACRVCQVYHNAGHPAGKPGAGSGCPCTALQTEAEHVQPTGTSSSAAAGGETARVASRQTQSQGIPTKVSRSSPRPRRPAKSGWSKGEDSVLLDGIRKGWDAKKIVSHLPYGTTRTESAVRDRKRALLQRNHSTVSNTSPLSGFGDTTRSMYMSSPAPRTPPGRTTARSQSSDTADSIYNGAGSGKGKARLTQAMADKRVMRAQRRNPQAKPTSEGGENLEEFFARNTGGPSSSPGIALERSRLETDCQLESPAGREQDVPQTQATQSSPARQKGRRWTKEEDDIVLEALRNGWDTTAILKRLPDSAKRTPSGVRSRRIVLKRQAQYLTSPSMSRSRSTHRMVTGTRGQEPAQVTPMTPVKRAVDVVNLCEGSDEDTNEGSEADSPTAMRVRTTRCQSAGLQRRRQYFVEQDVVEGTPLEAKVAPGRPIAYVVLDRPKKSPDRIEKRRRPAGIPKTPPPHSQAPLQSGKRRASIDPASDGFGTKRSEAAAMSATTSAEKQRVFSEDEHKLLRRLVDEDLRPWNQIQAYFPGRTLFSLLTAYSTRVRGN</sequence>
<feature type="region of interest" description="Disordered" evidence="1">
    <location>
        <begin position="465"/>
        <end position="490"/>
    </location>
</feature>
<feature type="region of interest" description="Disordered" evidence="1">
    <location>
        <begin position="527"/>
        <end position="594"/>
    </location>
</feature>
<gene>
    <name evidence="3" type="ORF">CLAFUR5_12105</name>
</gene>
<feature type="compositionally biased region" description="Polar residues" evidence="1">
    <location>
        <begin position="353"/>
        <end position="364"/>
    </location>
</feature>
<dbReference type="CDD" id="cd00167">
    <property type="entry name" value="SANT"/>
    <property type="match status" value="1"/>
</dbReference>
<dbReference type="EMBL" id="CP090172">
    <property type="protein sequence ID" value="UJO22750.1"/>
    <property type="molecule type" value="Genomic_DNA"/>
</dbReference>
<dbReference type="KEGG" id="ffu:CLAFUR5_12105"/>
<keyword evidence="4" id="KW-1185">Reference proteome</keyword>
<dbReference type="GeneID" id="71991983"/>
<feature type="domain" description="Myb-like" evidence="2">
    <location>
        <begin position="173"/>
        <end position="223"/>
    </location>
</feature>
<evidence type="ECO:0000313" key="3">
    <source>
        <dbReference type="EMBL" id="UJO22750.1"/>
    </source>
</evidence>
<accession>A0A9Q8UUC4</accession>
<dbReference type="AlphaFoldDB" id="A0A9Q8UUC4"/>
<feature type="compositionally biased region" description="Basic and acidic residues" evidence="1">
    <location>
        <begin position="528"/>
        <end position="538"/>
    </location>
</feature>
<proteinExistence type="predicted"/>
<dbReference type="Proteomes" id="UP000756132">
    <property type="component" value="Chromosome 10"/>
</dbReference>
<feature type="region of interest" description="Disordered" evidence="1">
    <location>
        <begin position="345"/>
        <end position="373"/>
    </location>
</feature>
<organism evidence="3 4">
    <name type="scientific">Passalora fulva</name>
    <name type="common">Tomato leaf mold</name>
    <name type="synonym">Cladosporium fulvum</name>
    <dbReference type="NCBI Taxonomy" id="5499"/>
    <lineage>
        <taxon>Eukaryota</taxon>
        <taxon>Fungi</taxon>
        <taxon>Dikarya</taxon>
        <taxon>Ascomycota</taxon>
        <taxon>Pezizomycotina</taxon>
        <taxon>Dothideomycetes</taxon>
        <taxon>Dothideomycetidae</taxon>
        <taxon>Mycosphaerellales</taxon>
        <taxon>Mycosphaerellaceae</taxon>
        <taxon>Fulvia</taxon>
    </lineage>
</organism>
<feature type="compositionally biased region" description="Acidic residues" evidence="1">
    <location>
        <begin position="465"/>
        <end position="475"/>
    </location>
</feature>
<dbReference type="InterPro" id="IPR001005">
    <property type="entry name" value="SANT/Myb"/>
</dbReference>